<dbReference type="GO" id="GO:0008270">
    <property type="term" value="F:zinc ion binding"/>
    <property type="evidence" value="ECO:0007669"/>
    <property type="project" value="UniProtKB-KW"/>
</dbReference>
<protein>
    <submittedName>
        <fullName evidence="2">FBP C-terminal treble-clef zinc-finger</fullName>
    </submittedName>
</protein>
<dbReference type="InterPro" id="IPR032330">
    <property type="entry name" value="EF-G-binding_C"/>
</dbReference>
<dbReference type="OrthoDB" id="4171838at2"/>
<dbReference type="RefSeq" id="WP_092504383.1">
    <property type="nucleotide sequence ID" value="NZ_LT629695.1"/>
</dbReference>
<gene>
    <name evidence="2" type="ORF">SAMN04489720_1840</name>
</gene>
<name>A0A1G8E090_9MICO</name>
<accession>A0A1G8E090</accession>
<evidence type="ECO:0000259" key="1">
    <source>
        <dbReference type="Pfam" id="PF16571"/>
    </source>
</evidence>
<evidence type="ECO:0000313" key="2">
    <source>
        <dbReference type="EMBL" id="SDH63251.1"/>
    </source>
</evidence>
<reference evidence="3" key="1">
    <citation type="submission" date="2016-10" db="EMBL/GenBank/DDBJ databases">
        <authorList>
            <person name="Varghese N."/>
            <person name="Submissions S."/>
        </authorList>
    </citation>
    <scope>NUCLEOTIDE SEQUENCE [LARGE SCALE GENOMIC DNA]</scope>
    <source>
        <strain evidence="3">DSM 22002</strain>
    </source>
</reference>
<feature type="domain" description="Elongation factor G-binding protein C-terminal treble-clef zinc-finger" evidence="1">
    <location>
        <begin position="9"/>
        <end position="157"/>
    </location>
</feature>
<dbReference type="AlphaFoldDB" id="A0A1G8E090"/>
<dbReference type="Proteomes" id="UP000198822">
    <property type="component" value="Chromosome I"/>
</dbReference>
<organism evidence="2 3">
    <name type="scientific">Agrococcus jejuensis</name>
    <dbReference type="NCBI Taxonomy" id="399736"/>
    <lineage>
        <taxon>Bacteria</taxon>
        <taxon>Bacillati</taxon>
        <taxon>Actinomycetota</taxon>
        <taxon>Actinomycetes</taxon>
        <taxon>Micrococcales</taxon>
        <taxon>Microbacteriaceae</taxon>
        <taxon>Agrococcus</taxon>
    </lineage>
</organism>
<dbReference type="Pfam" id="PF16571">
    <property type="entry name" value="FBP_C"/>
    <property type="match status" value="1"/>
</dbReference>
<keyword evidence="3" id="KW-1185">Reference proteome</keyword>
<keyword evidence="2" id="KW-0863">Zinc-finger</keyword>
<sequence>MQPIDGALVRATFVNVSKKERANIPMPDLDLDWSHLEYLGWRDPKRPRVGFVVAEVDGEPVGVALQRTEASSRTRPQCSWCEDVTLPNDVVSFNARRAGDAGRKGDSVSTLVCAAFECPVNVRTQPTARYVGFDVEAAMQRRIAALGEHVEAFVRAVRDGR</sequence>
<proteinExistence type="predicted"/>
<evidence type="ECO:0000313" key="3">
    <source>
        <dbReference type="Proteomes" id="UP000198822"/>
    </source>
</evidence>
<keyword evidence="2" id="KW-0862">Zinc</keyword>
<keyword evidence="2" id="KW-0479">Metal-binding</keyword>
<dbReference type="EMBL" id="LT629695">
    <property type="protein sequence ID" value="SDH63251.1"/>
    <property type="molecule type" value="Genomic_DNA"/>
</dbReference>